<sequence length="1023" mass="111911">MMEALQNRVETWIRDQTSKFPKVPWPPQLRWPWQNDREQKKKLQEEYERRRKQLQDLCHAVKAESVSDLQDVLCCMVLSECVYKRPATEIVRVVNKFKADFGGQVVSLERVQPSLDHVPHRYLLAEAGDTLFASFIGTKQYKDVMADANILQGAIFHEDTAEDIEGDEVIESVDAQNRSGETPGKPLKTKANQLKQKPKPAAHRGFLARAKGIPALELYRLAQKKNRKLVLCGHSLGGAVAALATLAILRVIAASSPSKENERVQVKCITFSQPPVGNAALRDYVHRKGWRHYFKTYCIPEDLIPRILSPAYFHHYNAQPSDMPVDLGIVGSSLAKVERGIKRPREVKSKENVGEQLVLGLGPVQNSFWRLSKLVPVQAVKKQLNRFRGKPNEPGEISSVIDASMTSLMDEVEAAPQSLEIQEGTDGVSLKPFSDTDSGSSDEAKVGKVAEKSNAGSGDARGWRRIPSLPSYVPFGQLYLLGNSSVESLSDAEYSKLTSVRSVIAELRERLQSHSMKSYRSRFQKIYDLCMGGSSPFLGVEQLPQFPHLQQWLGLTVAGAVELGSIVEPPVIRTATSIVPLGWSGVPGGKNGDSLKVDIVGYGLHLCTLVQAQVNGNWCSTTVESLPSMPIYSSNHGLQPDLQKMRVIVGAPLKRPPKHQIVTDPLMPGFTCIDTESVSPSKQYNTGSFHERGSILPEGLNDLVISCTSDFTTVSKEVYVRTRRVRLLGLEGAGKTSLFNAILGQARAPITISLESTNLETNSEEGIAGGLCYSDSAGVNLQDLNLEASRFRDELWVGIRDLSRKTDLIVLVHNLSHKIPRYHQSNVSQSLPALSLLLNEAKALGIPWVLAITNKFSVSAHQQKAAVSSVLQTYQASPSTTEVVNSCPYVMPGVEISPQSWGAADGDSKGKMAAQKLILAPINLLRMPFQKKAQVMPVEGVHALSQLIHRVLHSHEETSFQELARERLLVELARQQALAADVSRDAQGKGSSITAAAVGASLGAGLGLVLAVVMGAASALRKP</sequence>
<dbReference type="SUPFAM" id="SSF53474">
    <property type="entry name" value="alpha/beta-Hydrolases"/>
    <property type="match status" value="1"/>
</dbReference>
<dbReference type="GO" id="GO:0006629">
    <property type="term" value="P:lipid metabolic process"/>
    <property type="evidence" value="ECO:0007669"/>
    <property type="project" value="InterPro"/>
</dbReference>
<keyword evidence="3" id="KW-0812">Transmembrane</keyword>
<evidence type="ECO:0000313" key="6">
    <source>
        <dbReference type="Proteomes" id="UP000195402"/>
    </source>
</evidence>
<dbReference type="PANTHER" id="PTHR47523">
    <property type="entry name" value="F21O3.11 PROTEIN"/>
    <property type="match status" value="1"/>
</dbReference>
<dbReference type="OrthoDB" id="438440at2759"/>
<feature type="compositionally biased region" description="Basic and acidic residues" evidence="2">
    <location>
        <begin position="442"/>
        <end position="451"/>
    </location>
</feature>
<dbReference type="InterPro" id="IPR027417">
    <property type="entry name" value="P-loop_NTPase"/>
</dbReference>
<dbReference type="Gene3D" id="3.40.50.300">
    <property type="entry name" value="P-loop containing nucleotide triphosphate hydrolases"/>
    <property type="match status" value="1"/>
</dbReference>
<feature type="region of interest" description="Disordered" evidence="2">
    <location>
        <begin position="421"/>
        <end position="461"/>
    </location>
</feature>
<feature type="coiled-coil region" evidence="1">
    <location>
        <begin position="37"/>
        <end position="64"/>
    </location>
</feature>
<protein>
    <submittedName>
        <fullName evidence="5">Lipase</fullName>
    </submittedName>
</protein>
<dbReference type="OMA" id="DYFKSYC"/>
<dbReference type="EMBL" id="MVGT01002309">
    <property type="protein sequence ID" value="OVA08671.1"/>
    <property type="molecule type" value="Genomic_DNA"/>
</dbReference>
<keyword evidence="6" id="KW-1185">Reference proteome</keyword>
<comment type="caution">
    <text evidence="5">The sequence shown here is derived from an EMBL/GenBank/DDBJ whole genome shotgun (WGS) entry which is preliminary data.</text>
</comment>
<dbReference type="SUPFAM" id="SSF52540">
    <property type="entry name" value="P-loop containing nucleoside triphosphate hydrolases"/>
    <property type="match status" value="1"/>
</dbReference>
<evidence type="ECO:0000256" key="3">
    <source>
        <dbReference type="SAM" id="Phobius"/>
    </source>
</evidence>
<evidence type="ECO:0000313" key="5">
    <source>
        <dbReference type="EMBL" id="OVA08671.1"/>
    </source>
</evidence>
<dbReference type="Gene3D" id="3.40.50.1820">
    <property type="entry name" value="alpha/beta hydrolase"/>
    <property type="match status" value="1"/>
</dbReference>
<dbReference type="CDD" id="cd00882">
    <property type="entry name" value="Ras_like_GTPase"/>
    <property type="match status" value="1"/>
</dbReference>
<keyword evidence="3" id="KW-1133">Transmembrane helix</keyword>
<feature type="transmembrane region" description="Helical" evidence="3">
    <location>
        <begin position="993"/>
        <end position="1020"/>
    </location>
</feature>
<dbReference type="InterPro" id="IPR029058">
    <property type="entry name" value="AB_hydrolase_fold"/>
</dbReference>
<gene>
    <name evidence="5" type="ORF">BVC80_1611g22</name>
</gene>
<dbReference type="PANTHER" id="PTHR47523:SF1">
    <property type="entry name" value="F21O3.11 PROTEIN"/>
    <property type="match status" value="1"/>
</dbReference>
<proteinExistence type="predicted"/>
<name>A0A200QDY6_MACCD</name>
<dbReference type="InterPro" id="IPR002921">
    <property type="entry name" value="Fungal_lipase-type"/>
</dbReference>
<evidence type="ECO:0000256" key="2">
    <source>
        <dbReference type="SAM" id="MobiDB-lite"/>
    </source>
</evidence>
<dbReference type="STRING" id="56857.A0A200QDY6"/>
<reference evidence="5 6" key="1">
    <citation type="journal article" date="2017" name="Mol. Plant">
        <title>The Genome of Medicinal Plant Macleaya cordata Provides New Insights into Benzylisoquinoline Alkaloids Metabolism.</title>
        <authorList>
            <person name="Liu X."/>
            <person name="Liu Y."/>
            <person name="Huang P."/>
            <person name="Ma Y."/>
            <person name="Qing Z."/>
            <person name="Tang Q."/>
            <person name="Cao H."/>
            <person name="Cheng P."/>
            <person name="Zheng Y."/>
            <person name="Yuan Z."/>
            <person name="Zhou Y."/>
            <person name="Liu J."/>
            <person name="Tang Z."/>
            <person name="Zhuo Y."/>
            <person name="Zhang Y."/>
            <person name="Yu L."/>
            <person name="Huang J."/>
            <person name="Yang P."/>
            <person name="Peng Q."/>
            <person name="Zhang J."/>
            <person name="Jiang W."/>
            <person name="Zhang Z."/>
            <person name="Lin K."/>
            <person name="Ro D.K."/>
            <person name="Chen X."/>
            <person name="Xiong X."/>
            <person name="Shang Y."/>
            <person name="Huang S."/>
            <person name="Zeng J."/>
        </authorList>
    </citation>
    <scope>NUCLEOTIDE SEQUENCE [LARGE SCALE GENOMIC DNA]</scope>
    <source>
        <strain evidence="6">cv. BLH2017</strain>
        <tissue evidence="5">Root</tissue>
    </source>
</reference>
<dbReference type="Pfam" id="PF01764">
    <property type="entry name" value="Lipase_3"/>
    <property type="match status" value="1"/>
</dbReference>
<accession>A0A200QDY6</accession>
<feature type="region of interest" description="Disordered" evidence="2">
    <location>
        <begin position="175"/>
        <end position="201"/>
    </location>
</feature>
<keyword evidence="3" id="KW-0472">Membrane</keyword>
<evidence type="ECO:0000256" key="1">
    <source>
        <dbReference type="SAM" id="Coils"/>
    </source>
</evidence>
<evidence type="ECO:0000259" key="4">
    <source>
        <dbReference type="Pfam" id="PF01764"/>
    </source>
</evidence>
<dbReference type="FunCoup" id="A0A200QDY6">
    <property type="interactions" value="1967"/>
</dbReference>
<dbReference type="CDD" id="cd00519">
    <property type="entry name" value="Lipase_3"/>
    <property type="match status" value="1"/>
</dbReference>
<feature type="domain" description="Fungal lipase-type" evidence="4">
    <location>
        <begin position="199"/>
        <end position="307"/>
    </location>
</feature>
<organism evidence="5 6">
    <name type="scientific">Macleaya cordata</name>
    <name type="common">Five-seeded plume-poppy</name>
    <name type="synonym">Bocconia cordata</name>
    <dbReference type="NCBI Taxonomy" id="56857"/>
    <lineage>
        <taxon>Eukaryota</taxon>
        <taxon>Viridiplantae</taxon>
        <taxon>Streptophyta</taxon>
        <taxon>Embryophyta</taxon>
        <taxon>Tracheophyta</taxon>
        <taxon>Spermatophyta</taxon>
        <taxon>Magnoliopsida</taxon>
        <taxon>Ranunculales</taxon>
        <taxon>Papaveraceae</taxon>
        <taxon>Papaveroideae</taxon>
        <taxon>Macleaya</taxon>
    </lineage>
</organism>
<dbReference type="AlphaFoldDB" id="A0A200QDY6"/>
<dbReference type="Proteomes" id="UP000195402">
    <property type="component" value="Unassembled WGS sequence"/>
</dbReference>
<keyword evidence="1" id="KW-0175">Coiled coil</keyword>
<dbReference type="InParanoid" id="A0A200QDY6"/>